<dbReference type="Gene3D" id="3.60.15.10">
    <property type="entry name" value="Ribonuclease Z/Hydroxyacylglutathione hydrolase-like"/>
    <property type="match status" value="1"/>
</dbReference>
<dbReference type="InterPro" id="IPR001279">
    <property type="entry name" value="Metallo-B-lactamas"/>
</dbReference>
<feature type="domain" description="Metallo-beta-lactamase" evidence="2">
    <location>
        <begin position="58"/>
        <end position="231"/>
    </location>
</feature>
<reference evidence="3 4" key="1">
    <citation type="journal article" date="2016" name="Nat. Commun.">
        <title>Thousands of microbial genomes shed light on interconnected biogeochemical processes in an aquifer system.</title>
        <authorList>
            <person name="Anantharaman K."/>
            <person name="Brown C.T."/>
            <person name="Hug L.A."/>
            <person name="Sharon I."/>
            <person name="Castelle C.J."/>
            <person name="Probst A.J."/>
            <person name="Thomas B.C."/>
            <person name="Singh A."/>
            <person name="Wilkins M.J."/>
            <person name="Karaoz U."/>
            <person name="Brodie E.L."/>
            <person name="Williams K.H."/>
            <person name="Hubbard S.S."/>
            <person name="Banfield J.F."/>
        </authorList>
    </citation>
    <scope>NUCLEOTIDE SEQUENCE [LARGE SCALE GENOMIC DNA]</scope>
</reference>
<keyword evidence="1" id="KW-0812">Transmembrane</keyword>
<dbReference type="Pfam" id="PF00753">
    <property type="entry name" value="Lactamase_B"/>
    <property type="match status" value="1"/>
</dbReference>
<dbReference type="PANTHER" id="PTHR30619:SF1">
    <property type="entry name" value="RECOMBINATION PROTEIN 2"/>
    <property type="match status" value="1"/>
</dbReference>
<evidence type="ECO:0000256" key="1">
    <source>
        <dbReference type="SAM" id="Phobius"/>
    </source>
</evidence>
<dbReference type="STRING" id="1798377.A2872_02100"/>
<evidence type="ECO:0000313" key="4">
    <source>
        <dbReference type="Proteomes" id="UP000178681"/>
    </source>
</evidence>
<dbReference type="InterPro" id="IPR052159">
    <property type="entry name" value="Competence_DNA_uptake"/>
</dbReference>
<dbReference type="InterPro" id="IPR036866">
    <property type="entry name" value="RibonucZ/Hydroxyglut_hydro"/>
</dbReference>
<keyword evidence="1" id="KW-0472">Membrane</keyword>
<keyword evidence="1" id="KW-1133">Transmembrane helix</keyword>
<proteinExistence type="predicted"/>
<sequence length="258" mass="28690">MTKQELINLWAESGVKVTKRQVVLAVMGFLVLSAFIFIRELKKLPNGKLQVVACNVGQGDAFYIKTPKGLDIVVDGGPDEKVLTCLSGHMPFWDRKIELMFLTHPHSDHMTGLTFISKRYEVEHYLNCPTCQKLFTGDKITTSDGVEIKVLWPEKSAQSNDPNQLSLVLKINDYLLLADADSTVQPQILDLNPDLGKIAVLKVPHHGSRTALLPSLLEVVRPARAIISVGKNDFGHPAPETIKLLEDFGVKIERTDKD</sequence>
<dbReference type="SUPFAM" id="SSF56281">
    <property type="entry name" value="Metallo-hydrolase/oxidoreductase"/>
    <property type="match status" value="1"/>
</dbReference>
<feature type="transmembrane region" description="Helical" evidence="1">
    <location>
        <begin position="20"/>
        <end position="38"/>
    </location>
</feature>
<dbReference type="PANTHER" id="PTHR30619">
    <property type="entry name" value="DNA INTERNALIZATION/COMPETENCE PROTEIN COMEC/REC2"/>
    <property type="match status" value="1"/>
</dbReference>
<dbReference type="AlphaFoldDB" id="A0A1F5Z604"/>
<dbReference type="EMBL" id="MFJG01000002">
    <property type="protein sequence ID" value="OGG07734.1"/>
    <property type="molecule type" value="Genomic_DNA"/>
</dbReference>
<dbReference type="SMART" id="SM00849">
    <property type="entry name" value="Lactamase_B"/>
    <property type="match status" value="1"/>
</dbReference>
<evidence type="ECO:0000313" key="3">
    <source>
        <dbReference type="EMBL" id="OGG07734.1"/>
    </source>
</evidence>
<organism evidence="3 4">
    <name type="scientific">Candidatus Gottesmanbacteria bacterium RIFCSPHIGHO2_01_FULL_42_12</name>
    <dbReference type="NCBI Taxonomy" id="1798377"/>
    <lineage>
        <taxon>Bacteria</taxon>
        <taxon>Candidatus Gottesmaniibacteriota</taxon>
    </lineage>
</organism>
<protein>
    <recommendedName>
        <fullName evidence="2">Metallo-beta-lactamase domain-containing protein</fullName>
    </recommendedName>
</protein>
<comment type="caution">
    <text evidence="3">The sequence shown here is derived from an EMBL/GenBank/DDBJ whole genome shotgun (WGS) entry which is preliminary data.</text>
</comment>
<dbReference type="Proteomes" id="UP000178681">
    <property type="component" value="Unassembled WGS sequence"/>
</dbReference>
<name>A0A1F5Z604_9BACT</name>
<accession>A0A1F5Z604</accession>
<evidence type="ECO:0000259" key="2">
    <source>
        <dbReference type="SMART" id="SM00849"/>
    </source>
</evidence>
<gene>
    <name evidence="3" type="ORF">A2872_02100</name>
</gene>